<evidence type="ECO:0000313" key="2">
    <source>
        <dbReference type="EMBL" id="TDR44096.1"/>
    </source>
</evidence>
<dbReference type="Proteomes" id="UP000295293">
    <property type="component" value="Unassembled WGS sequence"/>
</dbReference>
<reference evidence="2 3" key="1">
    <citation type="submission" date="2019-03" db="EMBL/GenBank/DDBJ databases">
        <title>Genomic Encyclopedia of Type Strains, Phase IV (KMG-IV): sequencing the most valuable type-strain genomes for metagenomic binning, comparative biology and taxonomic classification.</title>
        <authorList>
            <person name="Goeker M."/>
        </authorList>
    </citation>
    <scope>NUCLEOTIDE SEQUENCE [LARGE SCALE GENOMIC DNA]</scope>
    <source>
        <strain evidence="2 3">DSM 21667</strain>
    </source>
</reference>
<evidence type="ECO:0000256" key="1">
    <source>
        <dbReference type="SAM" id="MobiDB-lite"/>
    </source>
</evidence>
<accession>A0A4R6YYQ0</accession>
<evidence type="ECO:0000313" key="3">
    <source>
        <dbReference type="Proteomes" id="UP000295293"/>
    </source>
</evidence>
<dbReference type="AlphaFoldDB" id="A0A4R6YYQ0"/>
<gene>
    <name evidence="2" type="ORF">DFR29_106243</name>
</gene>
<feature type="compositionally biased region" description="Low complexity" evidence="1">
    <location>
        <begin position="1"/>
        <end position="20"/>
    </location>
</feature>
<proteinExistence type="predicted"/>
<name>A0A4R6YYQ0_9GAMM</name>
<dbReference type="EMBL" id="SNZH01000006">
    <property type="protein sequence ID" value="TDR44096.1"/>
    <property type="molecule type" value="Genomic_DNA"/>
</dbReference>
<comment type="caution">
    <text evidence="2">The sequence shown here is derived from an EMBL/GenBank/DDBJ whole genome shotgun (WGS) entry which is preliminary data.</text>
</comment>
<sequence length="270" mass="29218">MAGALASSADAAGDTSSISAPNRQDRKLLEMLTETPIDATTNIELTPLLVRHSARKEGPSAKRNASACHDECQSRNNDEQSHRTGSQYWCLLHNAANNQLGRRQGFHHRPKYRRVASVNLQCVVSCLKGRDHIPPGRISEIAEYTAVHMPTRKNDAKISTVLNYGNRGGRAEKRGVPPSERGVPPSKRGLPPSKRGVPPSKRGVPPSKRGVPPSKRGVPPSKRGVPPSKRGVPPSKRGVPPSKRGVPPSKRGIPPSEGLYRARAQREAAL</sequence>
<organism evidence="2 3">
    <name type="scientific">Tahibacter aquaticus</name>
    <dbReference type="NCBI Taxonomy" id="520092"/>
    <lineage>
        <taxon>Bacteria</taxon>
        <taxon>Pseudomonadati</taxon>
        <taxon>Pseudomonadota</taxon>
        <taxon>Gammaproteobacteria</taxon>
        <taxon>Lysobacterales</taxon>
        <taxon>Rhodanobacteraceae</taxon>
        <taxon>Tahibacter</taxon>
    </lineage>
</organism>
<keyword evidence="3" id="KW-1185">Reference proteome</keyword>
<feature type="region of interest" description="Disordered" evidence="1">
    <location>
        <begin position="164"/>
        <end position="270"/>
    </location>
</feature>
<protein>
    <submittedName>
        <fullName evidence="2">Uncharacterized protein</fullName>
    </submittedName>
</protein>
<feature type="region of interest" description="Disordered" evidence="1">
    <location>
        <begin position="1"/>
        <end position="26"/>
    </location>
</feature>